<protein>
    <submittedName>
        <fullName evidence="1">Plasmid mobilization relaxosome protein MobC</fullName>
    </submittedName>
</protein>
<evidence type="ECO:0000313" key="1">
    <source>
        <dbReference type="EMBL" id="NWE05818.1"/>
    </source>
</evidence>
<accession>A0A7Y8B961</accession>
<dbReference type="Proteomes" id="UP000563268">
    <property type="component" value="Unassembled WGS sequence"/>
</dbReference>
<evidence type="ECO:0000313" key="3">
    <source>
        <dbReference type="Proteomes" id="UP000563268"/>
    </source>
</evidence>
<dbReference type="EMBL" id="JACARM010000003">
    <property type="protein sequence ID" value="NWE05818.1"/>
    <property type="molecule type" value="Genomic_DNA"/>
</dbReference>
<name>A0A7Y8B961_9PSED</name>
<dbReference type="Proteomes" id="UP000590218">
    <property type="component" value="Unassembled WGS sequence"/>
</dbReference>
<evidence type="ECO:0000313" key="2">
    <source>
        <dbReference type="EMBL" id="NWE81621.1"/>
    </source>
</evidence>
<proteinExistence type="predicted"/>
<comment type="caution">
    <text evidence="1">The sequence shown here is derived from an EMBL/GenBank/DDBJ whole genome shotgun (WGS) entry which is preliminary data.</text>
</comment>
<reference evidence="3 4" key="1">
    <citation type="submission" date="2020-04" db="EMBL/GenBank/DDBJ databases">
        <title>Molecular characterization of pseudomonads from Agaricus bisporus reveal novel blotch 2 pathogens in Western Europe.</title>
        <authorList>
            <person name="Taparia T."/>
            <person name="Krijger M."/>
            <person name="Haynes E."/>
            <person name="Elpinstone J.G."/>
            <person name="Noble R."/>
            <person name="Van Der Wolf J."/>
        </authorList>
    </citation>
    <scope>NUCLEOTIDE SEQUENCE [LARGE SCALE GENOMIC DNA]</scope>
    <source>
        <strain evidence="2 4">K6002</strain>
        <strain evidence="1 3">K7002</strain>
    </source>
</reference>
<evidence type="ECO:0000313" key="4">
    <source>
        <dbReference type="Proteomes" id="UP000590218"/>
    </source>
</evidence>
<dbReference type="AlphaFoldDB" id="A0A7Y8B961"/>
<organism evidence="1 3">
    <name type="scientific">Pseudomonas edaphica</name>
    <dbReference type="NCBI Taxonomy" id="2006980"/>
    <lineage>
        <taxon>Bacteria</taxon>
        <taxon>Pseudomonadati</taxon>
        <taxon>Pseudomonadota</taxon>
        <taxon>Gammaproteobacteria</taxon>
        <taxon>Pseudomonadales</taxon>
        <taxon>Pseudomonadaceae</taxon>
        <taxon>Pseudomonas</taxon>
    </lineage>
</organism>
<sequence>MESSSRALNIHLGADLKARWADYCLALGKSPGAAIKAAIEQQLAQSAANPAPKTYQQVAETTTSDPKQRFEILLTASEKAAINERAQIERCSMRRWIVDAIRIGLTHEPQFGMDEIDALGESNYQLLALGRNLNQIARSLNDGKYEPVTVEMITALSGLIQKHTEVVSKAIRASLERWDIE</sequence>
<gene>
    <name evidence="1" type="primary">mobC</name>
    <name evidence="1" type="ORF">HX788_01855</name>
    <name evidence="2" type="ORF">HX795_05895</name>
</gene>
<dbReference type="EMBL" id="JACARL010000031">
    <property type="protein sequence ID" value="NWE81621.1"/>
    <property type="molecule type" value="Genomic_DNA"/>
</dbReference>